<accession>A0ABS8Q571</accession>
<dbReference type="InterPro" id="IPR016181">
    <property type="entry name" value="Acyl_CoA_acyltransferase"/>
</dbReference>
<dbReference type="CDD" id="cd04301">
    <property type="entry name" value="NAT_SF"/>
    <property type="match status" value="1"/>
</dbReference>
<dbReference type="InterPro" id="IPR050832">
    <property type="entry name" value="Bact_Acetyltransf"/>
</dbReference>
<organism evidence="4 5">
    <name type="scientific">Massilia phyllostachyos</name>
    <dbReference type="NCBI Taxonomy" id="2898585"/>
    <lineage>
        <taxon>Bacteria</taxon>
        <taxon>Pseudomonadati</taxon>
        <taxon>Pseudomonadota</taxon>
        <taxon>Betaproteobacteria</taxon>
        <taxon>Burkholderiales</taxon>
        <taxon>Oxalobacteraceae</taxon>
        <taxon>Telluria group</taxon>
        <taxon>Massilia</taxon>
    </lineage>
</organism>
<dbReference type="PROSITE" id="PS51186">
    <property type="entry name" value="GNAT"/>
    <property type="match status" value="1"/>
</dbReference>
<keyword evidence="5" id="KW-1185">Reference proteome</keyword>
<dbReference type="Gene3D" id="3.40.630.30">
    <property type="match status" value="1"/>
</dbReference>
<dbReference type="Pfam" id="PF00583">
    <property type="entry name" value="Acetyltransf_1"/>
    <property type="match status" value="1"/>
</dbReference>
<protein>
    <submittedName>
        <fullName evidence="4">GNAT family N-acetyltransferase</fullName>
    </submittedName>
</protein>
<feature type="domain" description="N-acetyltransferase" evidence="3">
    <location>
        <begin position="3"/>
        <end position="146"/>
    </location>
</feature>
<proteinExistence type="predicted"/>
<dbReference type="PANTHER" id="PTHR43877:SF2">
    <property type="entry name" value="AMINOALKYLPHOSPHONATE N-ACETYLTRANSFERASE-RELATED"/>
    <property type="match status" value="1"/>
</dbReference>
<keyword evidence="1" id="KW-0808">Transferase</keyword>
<evidence type="ECO:0000259" key="3">
    <source>
        <dbReference type="PROSITE" id="PS51186"/>
    </source>
</evidence>
<evidence type="ECO:0000313" key="5">
    <source>
        <dbReference type="Proteomes" id="UP001179361"/>
    </source>
</evidence>
<sequence length="169" mass="19434">MRIATRLAQPADKAAIWEIYQAALKPHIQAIWGWDEAWQLAHFDDAYALAVTCVVAHQQEMSGYIQLDIGDTEVYLRMLVLAPDARSKGIGAALLSEIRRRVQQSGRQLGLRVFRVNEAAKRFYERERWQVQSEDEAFFTMAYPQDRSTQTKGSPRHLSPQDIEFVLEL</sequence>
<comment type="caution">
    <text evidence="4">The sequence shown here is derived from an EMBL/GenBank/DDBJ whole genome shotgun (WGS) entry which is preliminary data.</text>
</comment>
<dbReference type="SUPFAM" id="SSF55729">
    <property type="entry name" value="Acyl-CoA N-acyltransferases (Nat)"/>
    <property type="match status" value="1"/>
</dbReference>
<dbReference type="EMBL" id="JAJNOC010000003">
    <property type="protein sequence ID" value="MCD2516889.1"/>
    <property type="molecule type" value="Genomic_DNA"/>
</dbReference>
<keyword evidence="2" id="KW-0012">Acyltransferase</keyword>
<dbReference type="RefSeq" id="WP_231058211.1">
    <property type="nucleotide sequence ID" value="NZ_JAJNOC010000003.1"/>
</dbReference>
<name>A0ABS8Q571_9BURK</name>
<reference evidence="4" key="1">
    <citation type="submission" date="2021-11" db="EMBL/GenBank/DDBJ databases">
        <title>The complete genome of Massilia sp sp. G4R7.</title>
        <authorList>
            <person name="Liu L."/>
            <person name="Yue J."/>
            <person name="Yuan J."/>
            <person name="Yang F."/>
            <person name="Li L."/>
        </authorList>
    </citation>
    <scope>NUCLEOTIDE SEQUENCE</scope>
    <source>
        <strain evidence="4">G4R7</strain>
    </source>
</reference>
<evidence type="ECO:0000256" key="1">
    <source>
        <dbReference type="ARBA" id="ARBA00022679"/>
    </source>
</evidence>
<dbReference type="InterPro" id="IPR000182">
    <property type="entry name" value="GNAT_dom"/>
</dbReference>
<dbReference type="PANTHER" id="PTHR43877">
    <property type="entry name" value="AMINOALKYLPHOSPHONATE N-ACETYLTRANSFERASE-RELATED-RELATED"/>
    <property type="match status" value="1"/>
</dbReference>
<evidence type="ECO:0000313" key="4">
    <source>
        <dbReference type="EMBL" id="MCD2516889.1"/>
    </source>
</evidence>
<dbReference type="Proteomes" id="UP001179361">
    <property type="component" value="Unassembled WGS sequence"/>
</dbReference>
<gene>
    <name evidence="4" type="ORF">LQ564_11285</name>
</gene>
<evidence type="ECO:0000256" key="2">
    <source>
        <dbReference type="ARBA" id="ARBA00023315"/>
    </source>
</evidence>